<keyword evidence="1" id="KW-0479">Metal-binding</keyword>
<accession>A0A1F6X0H9</accession>
<dbReference type="SUPFAM" id="SSF51366">
    <property type="entry name" value="Ribulose-phoshate binding barrel"/>
    <property type="match status" value="1"/>
</dbReference>
<evidence type="ECO:0000256" key="2">
    <source>
        <dbReference type="ARBA" id="ARBA00023235"/>
    </source>
</evidence>
<name>A0A1F6X0H9_9BACT</name>
<dbReference type="InterPro" id="IPR013785">
    <property type="entry name" value="Aldolase_TIM"/>
</dbReference>
<reference evidence="3 4" key="1">
    <citation type="journal article" date="2016" name="Nat. Commun.">
        <title>Thousands of microbial genomes shed light on interconnected biogeochemical processes in an aquifer system.</title>
        <authorList>
            <person name="Anantharaman K."/>
            <person name="Brown C.T."/>
            <person name="Hug L.A."/>
            <person name="Sharon I."/>
            <person name="Castelle C.J."/>
            <person name="Probst A.J."/>
            <person name="Thomas B.C."/>
            <person name="Singh A."/>
            <person name="Wilkins M.J."/>
            <person name="Karaoz U."/>
            <person name="Brodie E.L."/>
            <person name="Williams K.H."/>
            <person name="Hubbard S.S."/>
            <person name="Banfield J.F."/>
        </authorList>
    </citation>
    <scope>NUCLEOTIDE SEQUENCE [LARGE SCALE GENOMIC DNA]</scope>
</reference>
<proteinExistence type="predicted"/>
<dbReference type="EMBL" id="MFUP01000010">
    <property type="protein sequence ID" value="OGI87660.1"/>
    <property type="molecule type" value="Genomic_DNA"/>
</dbReference>
<gene>
    <name evidence="3" type="ORF">A2995_01655</name>
</gene>
<protein>
    <recommendedName>
        <fullName evidence="5">Ribulose-phosphate 3-epimerase</fullName>
    </recommendedName>
</protein>
<dbReference type="GO" id="GO:0046872">
    <property type="term" value="F:metal ion binding"/>
    <property type="evidence" value="ECO:0007669"/>
    <property type="project" value="UniProtKB-KW"/>
</dbReference>
<dbReference type="AlphaFoldDB" id="A0A1F6X0H9"/>
<dbReference type="InterPro" id="IPR011060">
    <property type="entry name" value="RibuloseP-bd_barrel"/>
</dbReference>
<comment type="caution">
    <text evidence="3">The sequence shown here is derived from an EMBL/GenBank/DDBJ whole genome shotgun (WGS) entry which is preliminary data.</text>
</comment>
<dbReference type="Proteomes" id="UP000185809">
    <property type="component" value="Unassembled WGS sequence"/>
</dbReference>
<dbReference type="PANTHER" id="PTHR11749">
    <property type="entry name" value="RIBULOSE-5-PHOSPHATE-3-EPIMERASE"/>
    <property type="match status" value="1"/>
</dbReference>
<keyword evidence="2" id="KW-0413">Isomerase</keyword>
<evidence type="ECO:0000313" key="3">
    <source>
        <dbReference type="EMBL" id="OGI87660.1"/>
    </source>
</evidence>
<dbReference type="InterPro" id="IPR000056">
    <property type="entry name" value="Ribul_P_3_epim-like"/>
</dbReference>
<evidence type="ECO:0000256" key="1">
    <source>
        <dbReference type="ARBA" id="ARBA00022723"/>
    </source>
</evidence>
<sequence>MIEIIPAIMPKSQEDLEEKLALLGDFSGVIQLDLMDGIFVPEKTCMPDKLPEKDFELDLMIKNASGRMDKWLELKPKRTIFHIEAEGNLIIPDGVEIGIAINTNTPIEKILPFIDKIDCVQCMGIEKIGYQGQPFDEKVFNQIKNLREKYPEITISIDGGVNLETAPRLIRAGANRLVVGSAIFESDNIPETIKKFQNL</sequence>
<dbReference type="Pfam" id="PF00834">
    <property type="entry name" value="Ribul_P_3_epim"/>
    <property type="match status" value="1"/>
</dbReference>
<evidence type="ECO:0000313" key="4">
    <source>
        <dbReference type="Proteomes" id="UP000185809"/>
    </source>
</evidence>
<organism evidence="3 4">
    <name type="scientific">Candidatus Nomurabacteria bacterium RIFCSPLOWO2_01_FULL_33_24</name>
    <dbReference type="NCBI Taxonomy" id="1801765"/>
    <lineage>
        <taxon>Bacteria</taxon>
        <taxon>Candidatus Nomuraibacteriota</taxon>
    </lineage>
</organism>
<dbReference type="GO" id="GO:0005975">
    <property type="term" value="P:carbohydrate metabolic process"/>
    <property type="evidence" value="ECO:0007669"/>
    <property type="project" value="InterPro"/>
</dbReference>
<evidence type="ECO:0008006" key="5">
    <source>
        <dbReference type="Google" id="ProtNLM"/>
    </source>
</evidence>
<dbReference type="Gene3D" id="3.20.20.70">
    <property type="entry name" value="Aldolase class I"/>
    <property type="match status" value="1"/>
</dbReference>
<dbReference type="GO" id="GO:0016857">
    <property type="term" value="F:racemase and epimerase activity, acting on carbohydrates and derivatives"/>
    <property type="evidence" value="ECO:0007669"/>
    <property type="project" value="InterPro"/>
</dbReference>